<dbReference type="InterPro" id="IPR027032">
    <property type="entry name" value="Twinkle-like"/>
</dbReference>
<organism evidence="2 3">
    <name type="scientific">Hymenobacter glacieicola</name>
    <dbReference type="NCBI Taxonomy" id="1562124"/>
    <lineage>
        <taxon>Bacteria</taxon>
        <taxon>Pseudomonadati</taxon>
        <taxon>Bacteroidota</taxon>
        <taxon>Cytophagia</taxon>
        <taxon>Cytophagales</taxon>
        <taxon>Hymenobacteraceae</taxon>
        <taxon>Hymenobacter</taxon>
    </lineage>
</organism>
<protein>
    <recommendedName>
        <fullName evidence="4">SF4 helicase domain-containing protein</fullName>
    </recommendedName>
</protein>
<evidence type="ECO:0008006" key="4">
    <source>
        <dbReference type="Google" id="ProtNLM"/>
    </source>
</evidence>
<feature type="region of interest" description="Disordered" evidence="1">
    <location>
        <begin position="1"/>
        <end position="24"/>
    </location>
</feature>
<comment type="caution">
    <text evidence="2">The sequence shown here is derived from an EMBL/GenBank/DDBJ whole genome shotgun (WGS) entry which is preliminary data.</text>
</comment>
<keyword evidence="3" id="KW-1185">Reference proteome</keyword>
<evidence type="ECO:0000313" key="3">
    <source>
        <dbReference type="Proteomes" id="UP000601361"/>
    </source>
</evidence>
<evidence type="ECO:0000313" key="2">
    <source>
        <dbReference type="EMBL" id="GGG60803.1"/>
    </source>
</evidence>
<dbReference type="InterPro" id="IPR027417">
    <property type="entry name" value="P-loop_NTPase"/>
</dbReference>
<dbReference type="Gene3D" id="3.40.50.300">
    <property type="entry name" value="P-loop containing nucleotide triphosphate hydrolases"/>
    <property type="match status" value="1"/>
</dbReference>
<gene>
    <name evidence="2" type="ORF">GCM10011378_41040</name>
</gene>
<proteinExistence type="predicted"/>
<reference evidence="3" key="1">
    <citation type="journal article" date="2019" name="Int. J. Syst. Evol. Microbiol.">
        <title>The Global Catalogue of Microorganisms (GCM) 10K type strain sequencing project: providing services to taxonomists for standard genome sequencing and annotation.</title>
        <authorList>
            <consortium name="The Broad Institute Genomics Platform"/>
            <consortium name="The Broad Institute Genome Sequencing Center for Infectious Disease"/>
            <person name="Wu L."/>
            <person name="Ma J."/>
        </authorList>
    </citation>
    <scope>NUCLEOTIDE SEQUENCE [LARGE SCALE GENOMIC DNA]</scope>
    <source>
        <strain evidence="3">CGMCC 1.12990</strain>
    </source>
</reference>
<evidence type="ECO:0000256" key="1">
    <source>
        <dbReference type="SAM" id="MobiDB-lite"/>
    </source>
</evidence>
<dbReference type="SUPFAM" id="SSF52540">
    <property type="entry name" value="P-loop containing nucleoside triphosphate hydrolases"/>
    <property type="match status" value="1"/>
</dbReference>
<dbReference type="Proteomes" id="UP000601361">
    <property type="component" value="Unassembled WGS sequence"/>
</dbReference>
<sequence>MSLFDDDELRLPAGPAAAPEKKERNYESGIWRVSRVKDAMLHGYTHGKPRGTTTYFREFDQHWTHKQGEVTLTTGYANMGKSEMLNELMVVKSAAEPDKRWGIFSPENTPADEFYDSLVHKLTGFSADPDWCRQYGQLQVSLAAYERAMEWIESHFIFIYPEEEAPTLECLMDYFDYLNGQSGLYGVEFDPWNQITHLMKGQRDDQYLSEVLSELKRWTVKNNYCTHLTAHPTQVKKGDGPLPVPDQFLLNQGAMFGNKLDNILANHRPNYHENKADTAVQWWSHKIKKQKRVGRPGFCDMDFNYLTNRYSLNGESPLDTHAPWLFKGIPLTEAGSEAESRRVTHHELRPLTVASTFEEDPPF</sequence>
<dbReference type="PANTHER" id="PTHR12873">
    <property type="entry name" value="T7-LIKE MITOCHONDRIAL DNA HELICASE"/>
    <property type="match status" value="1"/>
</dbReference>
<accession>A0ABQ1X5G8</accession>
<name>A0ABQ1X5G8_9BACT</name>
<dbReference type="PANTHER" id="PTHR12873:SF6">
    <property type="entry name" value="TOPRIM DOMAIN-CONTAINING PROTEIN"/>
    <property type="match status" value="1"/>
</dbReference>
<dbReference type="RefSeq" id="WP_188559735.1">
    <property type="nucleotide sequence ID" value="NZ_BMGS01000016.1"/>
</dbReference>
<dbReference type="EMBL" id="BMGS01000016">
    <property type="protein sequence ID" value="GGG60803.1"/>
    <property type="molecule type" value="Genomic_DNA"/>
</dbReference>